<comment type="caution">
    <text evidence="7">The sequence shown here is derived from an EMBL/GenBank/DDBJ whole genome shotgun (WGS) entry which is preliminary data.</text>
</comment>
<dbReference type="Gene3D" id="3.30.40.10">
    <property type="entry name" value="Zinc/RING finger domain, C3HC4 (zinc finger)"/>
    <property type="match status" value="1"/>
</dbReference>
<comment type="catalytic activity">
    <reaction evidence="1">
        <text>S-ubiquitinyl-[E2 ubiquitin-conjugating enzyme]-L-cysteine + [acceptor protein]-L-lysine = [E2 ubiquitin-conjugating enzyme]-L-cysteine + N(6)-ubiquitinyl-[acceptor protein]-L-lysine.</text>
        <dbReference type="EC" id="2.3.2.27"/>
    </reaction>
</comment>
<dbReference type="Gene3D" id="1.25.10.10">
    <property type="entry name" value="Leucine-rich Repeat Variant"/>
    <property type="match status" value="1"/>
</dbReference>
<reference evidence="7" key="1">
    <citation type="submission" date="2024-03" db="EMBL/GenBank/DDBJ databases">
        <title>WGS assembly of Saponaria officinalis var. Norfolk2.</title>
        <authorList>
            <person name="Jenkins J."/>
            <person name="Shu S."/>
            <person name="Grimwood J."/>
            <person name="Barry K."/>
            <person name="Goodstein D."/>
            <person name="Schmutz J."/>
            <person name="Leebens-Mack J."/>
            <person name="Osbourn A."/>
        </authorList>
    </citation>
    <scope>NUCLEOTIDE SEQUENCE [LARGE SCALE GENOMIC DNA]</scope>
    <source>
        <strain evidence="7">JIC</strain>
    </source>
</reference>
<evidence type="ECO:0000256" key="5">
    <source>
        <dbReference type="ARBA" id="ARBA00022786"/>
    </source>
</evidence>
<organism evidence="7 8">
    <name type="scientific">Saponaria officinalis</name>
    <name type="common">Common soapwort</name>
    <name type="synonym">Lychnis saponaria</name>
    <dbReference type="NCBI Taxonomy" id="3572"/>
    <lineage>
        <taxon>Eukaryota</taxon>
        <taxon>Viridiplantae</taxon>
        <taxon>Streptophyta</taxon>
        <taxon>Embryophyta</taxon>
        <taxon>Tracheophyta</taxon>
        <taxon>Spermatophyta</taxon>
        <taxon>Magnoliopsida</taxon>
        <taxon>eudicotyledons</taxon>
        <taxon>Gunneridae</taxon>
        <taxon>Pentapetalae</taxon>
        <taxon>Caryophyllales</taxon>
        <taxon>Caryophyllaceae</taxon>
        <taxon>Caryophylleae</taxon>
        <taxon>Saponaria</taxon>
    </lineage>
</organism>
<dbReference type="EMBL" id="JBDFQZ010000011">
    <property type="protein sequence ID" value="KAK9676939.1"/>
    <property type="molecule type" value="Genomic_DNA"/>
</dbReference>
<keyword evidence="4" id="KW-0808">Transferase</keyword>
<dbReference type="GO" id="GO:0016567">
    <property type="term" value="P:protein ubiquitination"/>
    <property type="evidence" value="ECO:0007669"/>
    <property type="project" value="InterPro"/>
</dbReference>
<evidence type="ECO:0000313" key="7">
    <source>
        <dbReference type="EMBL" id="KAK9676939.1"/>
    </source>
</evidence>
<dbReference type="InterPro" id="IPR013083">
    <property type="entry name" value="Znf_RING/FYVE/PHD"/>
</dbReference>
<gene>
    <name evidence="7" type="ORF">RND81_11G111400</name>
</gene>
<dbReference type="SUPFAM" id="SSF48371">
    <property type="entry name" value="ARM repeat"/>
    <property type="match status" value="1"/>
</dbReference>
<keyword evidence="5" id="KW-0833">Ubl conjugation pathway</keyword>
<sequence length="660" mass="75303">MATSQDIISYMQRRTSLSVETFLISPSLGESEVAHSVISLANQLVKDYSDRYPSFQRRNYRFLMQTIEILAQLLEPITESGSHKSSISTYLTEFYIFLNKAKDLIIYCLESRRLRLLISNSMISNYFHNLDREILCILDVINWEDMNLTDDIAKLIEFMKKKLGQEKIFVDQVEESLKRTIFGFYEALEAGEVPDLTNIHKYFVQDLGITDAKTWRLESESIEDLIIRHENDSCVPLPVLRGFAALMQYGKLLIFSVQEEPPVVNEPLVLIPDDFLCPITQDLMIDPVTLTTGHTFERTAILDWFKRGNLRCPITRTALSGIILIPNKAVQSMISKWCAANGMPYDPPALLKTPEERRRNNIEDSSRAVLVAKKATLKLALDLLSQGVESAQISALAQLRLLTESDKQMCIEIVNFGSVPILMGLLKSENRVKQENCAVTILHLSLYRENTDSIMRTKGSLTIILKVIQSAHTDTARQHAIALIRNLSVVPEYKKKIAKEKGLLKAVTELLYSESIKDKINAMQILRNLSTMETRIFMIKAGIAKVMVKAMFVQEFKKPAADVLALLVTLRKGAKKIRKEKLIVIILTRMMQWGTPMERESATRTLLAFFSHGGSKAMRRSFQRPQLRDLITSLLRSHLARDRNKAARLLRLHEKFRELI</sequence>
<evidence type="ECO:0000313" key="8">
    <source>
        <dbReference type="Proteomes" id="UP001443914"/>
    </source>
</evidence>
<evidence type="ECO:0000256" key="2">
    <source>
        <dbReference type="ARBA" id="ARBA00004906"/>
    </source>
</evidence>
<dbReference type="EC" id="2.3.2.27" evidence="3"/>
<dbReference type="InterPro" id="IPR016024">
    <property type="entry name" value="ARM-type_fold"/>
</dbReference>
<dbReference type="PANTHER" id="PTHR23315">
    <property type="entry name" value="U BOX DOMAIN-CONTAINING"/>
    <property type="match status" value="1"/>
</dbReference>
<evidence type="ECO:0000259" key="6">
    <source>
        <dbReference type="PROSITE" id="PS51698"/>
    </source>
</evidence>
<protein>
    <recommendedName>
        <fullName evidence="3">RING-type E3 ubiquitin transferase</fullName>
        <ecNumber evidence="3">2.3.2.27</ecNumber>
    </recommendedName>
</protein>
<dbReference type="Pfam" id="PF04564">
    <property type="entry name" value="U-box"/>
    <property type="match status" value="1"/>
</dbReference>
<dbReference type="InterPro" id="IPR045210">
    <property type="entry name" value="RING-Ubox_PUB"/>
</dbReference>
<dbReference type="PROSITE" id="PS51698">
    <property type="entry name" value="U_BOX"/>
    <property type="match status" value="1"/>
</dbReference>
<dbReference type="InterPro" id="IPR011989">
    <property type="entry name" value="ARM-like"/>
</dbReference>
<dbReference type="SUPFAM" id="SSF57850">
    <property type="entry name" value="RING/U-box"/>
    <property type="match status" value="1"/>
</dbReference>
<evidence type="ECO:0000256" key="1">
    <source>
        <dbReference type="ARBA" id="ARBA00000900"/>
    </source>
</evidence>
<evidence type="ECO:0000256" key="3">
    <source>
        <dbReference type="ARBA" id="ARBA00012483"/>
    </source>
</evidence>
<dbReference type="Proteomes" id="UP001443914">
    <property type="component" value="Unassembled WGS sequence"/>
</dbReference>
<dbReference type="InterPro" id="IPR003613">
    <property type="entry name" value="Ubox_domain"/>
</dbReference>
<name>A0AAW1HMD6_SAPOF</name>
<accession>A0AAW1HMD6</accession>
<proteinExistence type="predicted"/>
<dbReference type="CDD" id="cd16664">
    <property type="entry name" value="RING-Ubox_PUB"/>
    <property type="match status" value="1"/>
</dbReference>
<evidence type="ECO:0000256" key="4">
    <source>
        <dbReference type="ARBA" id="ARBA00022679"/>
    </source>
</evidence>
<dbReference type="AlphaFoldDB" id="A0AAW1HMD6"/>
<keyword evidence="8" id="KW-1185">Reference proteome</keyword>
<comment type="pathway">
    <text evidence="2">Protein modification; protein ubiquitination.</text>
</comment>
<dbReference type="PANTHER" id="PTHR23315:SF266">
    <property type="entry name" value="U-BOX DOMAIN-CONTAINING PROTEIN 17"/>
    <property type="match status" value="1"/>
</dbReference>
<dbReference type="SMART" id="SM00504">
    <property type="entry name" value="Ubox"/>
    <property type="match status" value="1"/>
</dbReference>
<feature type="domain" description="U-box" evidence="6">
    <location>
        <begin position="270"/>
        <end position="344"/>
    </location>
</feature>
<dbReference type="GO" id="GO:0061630">
    <property type="term" value="F:ubiquitin protein ligase activity"/>
    <property type="evidence" value="ECO:0007669"/>
    <property type="project" value="UniProtKB-EC"/>
</dbReference>